<organism evidence="2 3">
    <name type="scientific">Fusarium culmorum</name>
    <dbReference type="NCBI Taxonomy" id="5516"/>
    <lineage>
        <taxon>Eukaryota</taxon>
        <taxon>Fungi</taxon>
        <taxon>Dikarya</taxon>
        <taxon>Ascomycota</taxon>
        <taxon>Pezizomycotina</taxon>
        <taxon>Sordariomycetes</taxon>
        <taxon>Hypocreomycetidae</taxon>
        <taxon>Hypocreales</taxon>
        <taxon>Nectriaceae</taxon>
        <taxon>Fusarium</taxon>
    </lineage>
</organism>
<dbReference type="EMBL" id="PVEM01000003">
    <property type="protein sequence ID" value="PTD09864.1"/>
    <property type="molecule type" value="Genomic_DNA"/>
</dbReference>
<dbReference type="Proteomes" id="UP000241587">
    <property type="component" value="Unassembled WGS sequence"/>
</dbReference>
<proteinExistence type="predicted"/>
<evidence type="ECO:0000259" key="1">
    <source>
        <dbReference type="PROSITE" id="PS50181"/>
    </source>
</evidence>
<name>A0A2T4H247_FUSCU</name>
<protein>
    <recommendedName>
        <fullName evidence="1">F-box domain-containing protein</fullName>
    </recommendedName>
</protein>
<dbReference type="InterPro" id="IPR001810">
    <property type="entry name" value="F-box_dom"/>
</dbReference>
<dbReference type="CDD" id="cd09917">
    <property type="entry name" value="F-box_SF"/>
    <property type="match status" value="1"/>
</dbReference>
<gene>
    <name evidence="2" type="ORF">FCULG_00008565</name>
</gene>
<sequence>MAPNLKGLPIETVQQVASFLSHKDIRNLSLSCHSLRSKLYRLLWSRVLIHGGENDLARTLKTFDIESEHGRAILAFIKKATIHKDMVRPFWHADTWDALKYDVDPIFSTPIPQAIMQTLQAMTSLESLHLNILAFSAQQELAFLDLLQETPDIKLQNLTIRAVCKVARSFIPKCSHDLRSLDTYDCKMSTGIFKSKKLEKLRIQSQYTAMLGLHHHQSVFFLGDLMEMPSLRNISNHFPALKTLILHETSRYNVDPATADPTTTITIIVNTLKKRFGHLERLAFNRNWIEFYNIVFDENFFHDLVTRIAREHRSLQEVCVLFGPPRFDHWERDQDITIRNFCEVPNPKGFPFGVED</sequence>
<dbReference type="OMA" id="IRAVCKV"/>
<evidence type="ECO:0000313" key="2">
    <source>
        <dbReference type="EMBL" id="PTD09864.1"/>
    </source>
</evidence>
<dbReference type="PROSITE" id="PS50181">
    <property type="entry name" value="FBOX"/>
    <property type="match status" value="1"/>
</dbReference>
<keyword evidence="3" id="KW-1185">Reference proteome</keyword>
<feature type="domain" description="F-box" evidence="1">
    <location>
        <begin position="2"/>
        <end position="47"/>
    </location>
</feature>
<dbReference type="SUPFAM" id="SSF52047">
    <property type="entry name" value="RNI-like"/>
    <property type="match status" value="1"/>
</dbReference>
<dbReference type="OrthoDB" id="5051024at2759"/>
<dbReference type="Pfam" id="PF00646">
    <property type="entry name" value="F-box"/>
    <property type="match status" value="1"/>
</dbReference>
<comment type="caution">
    <text evidence="2">The sequence shown here is derived from an EMBL/GenBank/DDBJ whole genome shotgun (WGS) entry which is preliminary data.</text>
</comment>
<accession>A0A2T4H247</accession>
<dbReference type="AlphaFoldDB" id="A0A2T4H247"/>
<reference evidence="2 3" key="1">
    <citation type="submission" date="2018-02" db="EMBL/GenBank/DDBJ databases">
        <title>Fusarium culmorum secondary metabolites in fungal-bacterial-plant interactions.</title>
        <authorList>
            <person name="Schmidt R."/>
        </authorList>
    </citation>
    <scope>NUCLEOTIDE SEQUENCE [LARGE SCALE GENOMIC DNA]</scope>
    <source>
        <strain evidence="2 3">PV</strain>
    </source>
</reference>
<evidence type="ECO:0000313" key="3">
    <source>
        <dbReference type="Proteomes" id="UP000241587"/>
    </source>
</evidence>